<feature type="region of interest" description="Disordered" evidence="1">
    <location>
        <begin position="314"/>
        <end position="344"/>
    </location>
</feature>
<name>A0A2J6QRK9_HYAVF</name>
<evidence type="ECO:0000256" key="2">
    <source>
        <dbReference type="SAM" id="SignalP"/>
    </source>
</evidence>
<sequence>MKLSSLAGCATALLLAVFPIADAAPKPPIDAIVPRDFSADLRNFYQIQQLMHNLRSRIGVPFSAMRNVGLAFQRTLEVQPLDLVLLPNGYCFSCSTPPHTEPDRSKLPNLFHNEMVELDESQLLVACTDDTNGQRPDEWPLMRACPGQEKLLRQFLSGVCDHGNRLAIPKARLEKAPVFQVDKRTCMPLVPNQSTCSTTPLSTHTTSTLLSSTFRTETSTSRTLGDRLQDLVSSMYQHRNYSTTIPLPATGSNGLSTSTTAISSSVVNSVARRNPQSSSAPNSSILTPSSVDHFKTTSGYSTISFNSTYIPNSMSSPRGDSWTNADPPSVPSKPTAARKGESKASIHRFHPARFNSMTNDLVTSPSSLSQSFLESTKLRSSRKTVVLGSRYGPEPTTDPNNSEGRHWSAIEAYHRSVNAEKKKTSQVVSSTAPTLDDDPFFYPRVGVVDEEDHRKAVSILLAWRSSQSADMASISSSADHREAMSIMGAFQSSRDAWRSSYEAALKASSATSATSATSAASVSPRSNKGVNLAITTSTLGGMATAWSSSITPYIAPRTTDVDVATETSTCMPTSTDDEGPFLDRSPTISAKAKDAMITARAVCWPHHHVTINWASLFAGPPAPTKVDQGPRIDPNWTPPPALWETWTETKVGTETAHPETLAHLNRILSQVGLPTTSEWVTTITRTHTEKSIWGYAGE</sequence>
<dbReference type="AlphaFoldDB" id="A0A2J6QRK9"/>
<feature type="region of interest" description="Disordered" evidence="1">
    <location>
        <begin position="268"/>
        <end position="290"/>
    </location>
</feature>
<keyword evidence="4" id="KW-1185">Reference proteome</keyword>
<feature type="compositionally biased region" description="Polar residues" evidence="1">
    <location>
        <begin position="274"/>
        <end position="290"/>
    </location>
</feature>
<protein>
    <submittedName>
        <fullName evidence="3">Uncharacterized protein</fullName>
    </submittedName>
</protein>
<gene>
    <name evidence="3" type="ORF">L207DRAFT_521307</name>
</gene>
<evidence type="ECO:0000313" key="4">
    <source>
        <dbReference type="Proteomes" id="UP000235786"/>
    </source>
</evidence>
<feature type="compositionally biased region" description="Polar residues" evidence="1">
    <location>
        <begin position="314"/>
        <end position="326"/>
    </location>
</feature>
<dbReference type="EMBL" id="KZ613981">
    <property type="protein sequence ID" value="PMD28895.1"/>
    <property type="molecule type" value="Genomic_DNA"/>
</dbReference>
<dbReference type="OrthoDB" id="10412671at2759"/>
<feature type="chain" id="PRO_5014445881" evidence="2">
    <location>
        <begin position="24"/>
        <end position="698"/>
    </location>
</feature>
<accession>A0A2J6QRK9</accession>
<evidence type="ECO:0000256" key="1">
    <source>
        <dbReference type="SAM" id="MobiDB-lite"/>
    </source>
</evidence>
<keyword evidence="2" id="KW-0732">Signal</keyword>
<feature type="signal peptide" evidence="2">
    <location>
        <begin position="1"/>
        <end position="23"/>
    </location>
</feature>
<reference evidence="3 4" key="1">
    <citation type="submission" date="2016-04" db="EMBL/GenBank/DDBJ databases">
        <title>A degradative enzymes factory behind the ericoid mycorrhizal symbiosis.</title>
        <authorList>
            <consortium name="DOE Joint Genome Institute"/>
            <person name="Martino E."/>
            <person name="Morin E."/>
            <person name="Grelet G."/>
            <person name="Kuo A."/>
            <person name="Kohler A."/>
            <person name="Daghino S."/>
            <person name="Barry K."/>
            <person name="Choi C."/>
            <person name="Cichocki N."/>
            <person name="Clum A."/>
            <person name="Copeland A."/>
            <person name="Hainaut M."/>
            <person name="Haridas S."/>
            <person name="Labutti K."/>
            <person name="Lindquist E."/>
            <person name="Lipzen A."/>
            <person name="Khouja H.-R."/>
            <person name="Murat C."/>
            <person name="Ohm R."/>
            <person name="Olson A."/>
            <person name="Spatafora J."/>
            <person name="Veneault-Fourrey C."/>
            <person name="Henrissat B."/>
            <person name="Grigoriev I."/>
            <person name="Martin F."/>
            <person name="Perotto S."/>
        </authorList>
    </citation>
    <scope>NUCLEOTIDE SEQUENCE [LARGE SCALE GENOMIC DNA]</scope>
    <source>
        <strain evidence="3 4">F</strain>
    </source>
</reference>
<dbReference type="Proteomes" id="UP000235786">
    <property type="component" value="Unassembled WGS sequence"/>
</dbReference>
<organism evidence="3 4">
    <name type="scientific">Hyaloscypha variabilis (strain UAMH 11265 / GT02V1 / F)</name>
    <name type="common">Meliniomyces variabilis</name>
    <dbReference type="NCBI Taxonomy" id="1149755"/>
    <lineage>
        <taxon>Eukaryota</taxon>
        <taxon>Fungi</taxon>
        <taxon>Dikarya</taxon>
        <taxon>Ascomycota</taxon>
        <taxon>Pezizomycotina</taxon>
        <taxon>Leotiomycetes</taxon>
        <taxon>Helotiales</taxon>
        <taxon>Hyaloscyphaceae</taxon>
        <taxon>Hyaloscypha</taxon>
        <taxon>Hyaloscypha variabilis</taxon>
    </lineage>
</organism>
<evidence type="ECO:0000313" key="3">
    <source>
        <dbReference type="EMBL" id="PMD28895.1"/>
    </source>
</evidence>
<proteinExistence type="predicted"/>